<reference evidence="5" key="2">
    <citation type="journal article" date="2013" name="Nat. Commun.">
        <title>Genome of the Chinese tree shrew.</title>
        <authorList>
            <person name="Fan Y."/>
            <person name="Huang Z.Y."/>
            <person name="Cao C.C."/>
            <person name="Chen C.S."/>
            <person name="Chen Y.X."/>
            <person name="Fan D.D."/>
            <person name="He J."/>
            <person name="Hou H.L."/>
            <person name="Hu L."/>
            <person name="Hu X.T."/>
            <person name="Jiang X.T."/>
            <person name="Lai R."/>
            <person name="Lang Y.S."/>
            <person name="Liang B."/>
            <person name="Liao S.G."/>
            <person name="Mu D."/>
            <person name="Ma Y.Y."/>
            <person name="Niu Y.Y."/>
            <person name="Sun X.Q."/>
            <person name="Xia J.Q."/>
            <person name="Xiao J."/>
            <person name="Xiong Z.Q."/>
            <person name="Xu L."/>
            <person name="Yang L."/>
            <person name="Zhang Y."/>
            <person name="Zhao W."/>
            <person name="Zhao X.D."/>
            <person name="Zheng Y.T."/>
            <person name="Zhou J.M."/>
            <person name="Zhu Y.B."/>
            <person name="Zhang G.J."/>
            <person name="Wang J."/>
            <person name="Yao Y.G."/>
        </authorList>
    </citation>
    <scope>NUCLEOTIDE SEQUENCE [LARGE SCALE GENOMIC DNA]</scope>
</reference>
<keyword evidence="1" id="KW-0325">Glycoprotein</keyword>
<reference evidence="5" key="1">
    <citation type="submission" date="2012-07" db="EMBL/GenBank/DDBJ databases">
        <title>Genome of the Chinese tree shrew, a rising model animal genetically related to primates.</title>
        <authorList>
            <person name="Zhang G."/>
            <person name="Fan Y."/>
            <person name="Yao Y."/>
            <person name="Huang Z."/>
        </authorList>
    </citation>
    <scope>NUCLEOTIDE SEQUENCE [LARGE SCALE GENOMIC DNA]</scope>
</reference>
<dbReference type="Proteomes" id="UP000011518">
    <property type="component" value="Unassembled WGS sequence"/>
</dbReference>
<name>L9LDJ2_TUPCH</name>
<dbReference type="GO" id="GO:0005615">
    <property type="term" value="C:extracellular space"/>
    <property type="evidence" value="ECO:0007669"/>
    <property type="project" value="TreeGrafter"/>
</dbReference>
<gene>
    <name evidence="4" type="ORF">TREES_T100018665</name>
</gene>
<dbReference type="PANTHER" id="PTHR16675:SF268">
    <property type="entry name" value="UL16-BINDING PROTEIN 1"/>
    <property type="match status" value="1"/>
</dbReference>
<dbReference type="InterPro" id="IPR037055">
    <property type="entry name" value="MHC_I-like_Ag-recog_sf"/>
</dbReference>
<feature type="transmembrane region" description="Helical" evidence="2">
    <location>
        <begin position="138"/>
        <end position="155"/>
    </location>
</feature>
<evidence type="ECO:0000256" key="1">
    <source>
        <dbReference type="ARBA" id="ARBA00023180"/>
    </source>
</evidence>
<dbReference type="GO" id="GO:0001916">
    <property type="term" value="P:positive regulation of T cell mediated cytotoxicity"/>
    <property type="evidence" value="ECO:0007669"/>
    <property type="project" value="TreeGrafter"/>
</dbReference>
<dbReference type="STRING" id="246437.L9LDJ2"/>
<dbReference type="GO" id="GO:0002486">
    <property type="term" value="P:antigen processing and presentation of endogenous peptide antigen via MHC class I via ER pathway, TAP-independent"/>
    <property type="evidence" value="ECO:0007669"/>
    <property type="project" value="TreeGrafter"/>
</dbReference>
<evidence type="ECO:0000313" key="5">
    <source>
        <dbReference type="Proteomes" id="UP000011518"/>
    </source>
</evidence>
<dbReference type="InterPro" id="IPR050208">
    <property type="entry name" value="MHC_class-I_related"/>
</dbReference>
<accession>L9LDJ2</accession>
<evidence type="ECO:0000256" key="2">
    <source>
        <dbReference type="SAM" id="Phobius"/>
    </source>
</evidence>
<feature type="chain" id="PRO_5004000370" evidence="3">
    <location>
        <begin position="26"/>
        <end position="156"/>
    </location>
</feature>
<keyword evidence="5" id="KW-1185">Reference proteome</keyword>
<feature type="signal peptide" evidence="3">
    <location>
        <begin position="1"/>
        <end position="25"/>
    </location>
</feature>
<dbReference type="AlphaFoldDB" id="L9LDJ2"/>
<dbReference type="Gene3D" id="3.30.500.10">
    <property type="entry name" value="MHC class I-like antigen recognition-like"/>
    <property type="match status" value="1"/>
</dbReference>
<dbReference type="GO" id="GO:0006955">
    <property type="term" value="P:immune response"/>
    <property type="evidence" value="ECO:0007669"/>
    <property type="project" value="TreeGrafter"/>
</dbReference>
<dbReference type="SUPFAM" id="SSF54452">
    <property type="entry name" value="MHC antigen-recognition domain"/>
    <property type="match status" value="1"/>
</dbReference>
<organism evidence="4 5">
    <name type="scientific">Tupaia chinensis</name>
    <name type="common">Chinese tree shrew</name>
    <name type="synonym">Tupaia belangeri chinensis</name>
    <dbReference type="NCBI Taxonomy" id="246437"/>
    <lineage>
        <taxon>Eukaryota</taxon>
        <taxon>Metazoa</taxon>
        <taxon>Chordata</taxon>
        <taxon>Craniata</taxon>
        <taxon>Vertebrata</taxon>
        <taxon>Euteleostomi</taxon>
        <taxon>Mammalia</taxon>
        <taxon>Eutheria</taxon>
        <taxon>Euarchontoglires</taxon>
        <taxon>Scandentia</taxon>
        <taxon>Tupaiidae</taxon>
        <taxon>Tupaia</taxon>
    </lineage>
</organism>
<dbReference type="GO" id="GO:0002476">
    <property type="term" value="P:antigen processing and presentation of endogenous peptide antigen via MHC class Ib"/>
    <property type="evidence" value="ECO:0007669"/>
    <property type="project" value="TreeGrafter"/>
</dbReference>
<dbReference type="EMBL" id="KB320391">
    <property type="protein sequence ID" value="ELW72779.1"/>
    <property type="molecule type" value="Genomic_DNA"/>
</dbReference>
<protein>
    <submittedName>
        <fullName evidence="4">NKG2D ligand 2</fullName>
    </submittedName>
</protein>
<sequence length="156" mass="17475">MVRAVGPGIPFCPALLLLLPGWTWAGRIDAHALCYDFTLILNPRPGQGWCEVQGHVDWEVFLFYDCGSNEVKPISPLGKKVDGTRAWEDQVIMLRDAGEIFKERLPDIKLEDDGNRAPSTMAPDTAHCQAMAYRSRPWSFPVILTVSALLCIFLIF</sequence>
<dbReference type="PANTHER" id="PTHR16675">
    <property type="entry name" value="MHC CLASS I-RELATED"/>
    <property type="match status" value="1"/>
</dbReference>
<evidence type="ECO:0000313" key="4">
    <source>
        <dbReference type="EMBL" id="ELW72779.1"/>
    </source>
</evidence>
<keyword evidence="3" id="KW-0732">Signal</keyword>
<dbReference type="InParanoid" id="L9LDJ2"/>
<dbReference type="InterPro" id="IPR011162">
    <property type="entry name" value="MHC_I/II-like_Ag-recog"/>
</dbReference>
<keyword evidence="2" id="KW-0472">Membrane</keyword>
<keyword evidence="2" id="KW-0812">Transmembrane</keyword>
<keyword evidence="2" id="KW-1133">Transmembrane helix</keyword>
<proteinExistence type="predicted"/>
<evidence type="ECO:0000256" key="3">
    <source>
        <dbReference type="SAM" id="SignalP"/>
    </source>
</evidence>
<dbReference type="GO" id="GO:0009897">
    <property type="term" value="C:external side of plasma membrane"/>
    <property type="evidence" value="ECO:0007669"/>
    <property type="project" value="TreeGrafter"/>
</dbReference>